<dbReference type="InterPro" id="IPR011629">
    <property type="entry name" value="CobW-like_C"/>
</dbReference>
<dbReference type="Gene3D" id="3.40.50.300">
    <property type="entry name" value="P-loop containing nucleotide triphosphate hydrolases"/>
    <property type="match status" value="1"/>
</dbReference>
<dbReference type="Proteomes" id="UP001140949">
    <property type="component" value="Unassembled WGS sequence"/>
</dbReference>
<reference evidence="6" key="2">
    <citation type="submission" date="2023-04" db="EMBL/GenBank/DDBJ databases">
        <authorList>
            <person name="Bruccoleri R.E."/>
            <person name="Oakeley E.J."/>
            <person name="Faust A.-M."/>
            <person name="Dessus-Babus S."/>
            <person name="Altorfer M."/>
            <person name="Burckhardt D."/>
            <person name="Oertli M."/>
            <person name="Naumann U."/>
            <person name="Petersen F."/>
            <person name="Wong J."/>
        </authorList>
    </citation>
    <scope>NUCLEOTIDE SEQUENCE</scope>
    <source>
        <strain evidence="6">GSM-AAB239-AS_SAM_17_03QT</strain>
        <tissue evidence="6">Leaf</tissue>
    </source>
</reference>
<reference evidence="6" key="1">
    <citation type="journal article" date="2023" name="GigaByte">
        <title>Genome assembly of the bearded iris, Iris pallida Lam.</title>
        <authorList>
            <person name="Bruccoleri R.E."/>
            <person name="Oakeley E.J."/>
            <person name="Faust A.M.E."/>
            <person name="Altorfer M."/>
            <person name="Dessus-Babus S."/>
            <person name="Burckhardt D."/>
            <person name="Oertli M."/>
            <person name="Naumann U."/>
            <person name="Petersen F."/>
            <person name="Wong J."/>
        </authorList>
    </citation>
    <scope>NUCLEOTIDE SEQUENCE</scope>
    <source>
        <strain evidence="6">GSM-AAB239-AS_SAM_17_03QT</strain>
    </source>
</reference>
<name>A0AAX6GSF0_IRIPA</name>
<protein>
    <submittedName>
        <fullName evidence="6">COBW domain-containing protein 1 isoform X1</fullName>
    </submittedName>
</protein>
<dbReference type="PANTHER" id="PTHR13748:SF31">
    <property type="entry name" value="ZINC-REGULATED GTPASE METALLOPROTEIN ACTIVATOR 1A-RELATED"/>
    <property type="match status" value="1"/>
</dbReference>
<evidence type="ECO:0000256" key="4">
    <source>
        <dbReference type="ARBA" id="ARBA00023186"/>
    </source>
</evidence>
<keyword evidence="7" id="KW-1185">Reference proteome</keyword>
<evidence type="ECO:0000256" key="1">
    <source>
        <dbReference type="ARBA" id="ARBA00022741"/>
    </source>
</evidence>
<dbReference type="PANTHER" id="PTHR13748">
    <property type="entry name" value="COBW-RELATED"/>
    <property type="match status" value="1"/>
</dbReference>
<evidence type="ECO:0000313" key="6">
    <source>
        <dbReference type="EMBL" id="KAJ6831494.1"/>
    </source>
</evidence>
<dbReference type="EMBL" id="JANAVB010016796">
    <property type="protein sequence ID" value="KAJ6831494.1"/>
    <property type="molecule type" value="Genomic_DNA"/>
</dbReference>
<dbReference type="GO" id="GO:0005525">
    <property type="term" value="F:GTP binding"/>
    <property type="evidence" value="ECO:0007669"/>
    <property type="project" value="UniProtKB-KW"/>
</dbReference>
<evidence type="ECO:0000256" key="3">
    <source>
        <dbReference type="ARBA" id="ARBA00023134"/>
    </source>
</evidence>
<comment type="caution">
    <text evidence="6">The sequence shown here is derived from an EMBL/GenBank/DDBJ whole genome shotgun (WGS) entry which is preliminary data.</text>
</comment>
<organism evidence="6 7">
    <name type="scientific">Iris pallida</name>
    <name type="common">Sweet iris</name>
    <dbReference type="NCBI Taxonomy" id="29817"/>
    <lineage>
        <taxon>Eukaryota</taxon>
        <taxon>Viridiplantae</taxon>
        <taxon>Streptophyta</taxon>
        <taxon>Embryophyta</taxon>
        <taxon>Tracheophyta</taxon>
        <taxon>Spermatophyta</taxon>
        <taxon>Magnoliopsida</taxon>
        <taxon>Liliopsida</taxon>
        <taxon>Asparagales</taxon>
        <taxon>Iridaceae</taxon>
        <taxon>Iridoideae</taxon>
        <taxon>Irideae</taxon>
        <taxon>Iris</taxon>
    </lineage>
</organism>
<keyword evidence="1" id="KW-0547">Nucleotide-binding</keyword>
<dbReference type="Gene3D" id="3.30.1220.10">
    <property type="entry name" value="CobW-like, C-terminal domain"/>
    <property type="match status" value="1"/>
</dbReference>
<sequence length="162" mass="18952">MMLKEHRDSASFPEEFLQIAFTDVVILNKVDLIIQEEPGHVHLEELDKEIHNINSLETVIQSVRCQVDLHNILDREAYGATHIDHLEALLQDIKASPVQGRYDYSVRTLCIYEQHPVDLDKVQSWLEDLLWEKKSSMDIYRYKGVLYVHNSDQLHTLQTDDL</sequence>
<keyword evidence="4" id="KW-0143">Chaperone</keyword>
<keyword evidence="2" id="KW-0862">Zinc</keyword>
<dbReference type="AlphaFoldDB" id="A0AAX6GSF0"/>
<dbReference type="SUPFAM" id="SSF90002">
    <property type="entry name" value="Hypothetical protein YjiA, C-terminal domain"/>
    <property type="match status" value="1"/>
</dbReference>
<dbReference type="InterPro" id="IPR036627">
    <property type="entry name" value="CobW-likC_sf"/>
</dbReference>
<dbReference type="GO" id="GO:0005737">
    <property type="term" value="C:cytoplasm"/>
    <property type="evidence" value="ECO:0007669"/>
    <property type="project" value="TreeGrafter"/>
</dbReference>
<feature type="domain" description="CobW C-terminal" evidence="5">
    <location>
        <begin position="107"/>
        <end position="158"/>
    </location>
</feature>
<evidence type="ECO:0000313" key="7">
    <source>
        <dbReference type="Proteomes" id="UP001140949"/>
    </source>
</evidence>
<proteinExistence type="predicted"/>
<dbReference type="InterPro" id="IPR027417">
    <property type="entry name" value="P-loop_NTPase"/>
</dbReference>
<gene>
    <name evidence="6" type="ORF">M6B38_348660</name>
</gene>
<dbReference type="Pfam" id="PF07683">
    <property type="entry name" value="CobW_C"/>
    <property type="match status" value="1"/>
</dbReference>
<evidence type="ECO:0000256" key="2">
    <source>
        <dbReference type="ARBA" id="ARBA00022833"/>
    </source>
</evidence>
<evidence type="ECO:0000259" key="5">
    <source>
        <dbReference type="Pfam" id="PF07683"/>
    </source>
</evidence>
<keyword evidence="3" id="KW-0342">GTP-binding</keyword>
<dbReference type="InterPro" id="IPR051316">
    <property type="entry name" value="Zinc-reg_GTPase_activator"/>
</dbReference>
<accession>A0AAX6GSF0</accession>